<dbReference type="EC" id="2.4.1.54" evidence="2"/>
<dbReference type="SUPFAM" id="SSF53448">
    <property type="entry name" value="Nucleotide-diphospho-sugar transferases"/>
    <property type="match status" value="1"/>
</dbReference>
<dbReference type="AlphaFoldDB" id="A0A5C6A913"/>
<evidence type="ECO:0000259" key="1">
    <source>
        <dbReference type="Pfam" id="PF00535"/>
    </source>
</evidence>
<evidence type="ECO:0000313" key="2">
    <source>
        <dbReference type="EMBL" id="TWT95837.1"/>
    </source>
</evidence>
<proteinExistence type="predicted"/>
<protein>
    <submittedName>
        <fullName evidence="2">Undecaprenyl-phosphate mannosyltransferase</fullName>
        <ecNumber evidence="2">2.4.1.54</ecNumber>
    </submittedName>
</protein>
<dbReference type="InterPro" id="IPR050256">
    <property type="entry name" value="Glycosyltransferase_2"/>
</dbReference>
<accession>A0A5C6A913</accession>
<name>A0A5C6A913_9BACT</name>
<feature type="domain" description="Glycosyltransferase 2-like" evidence="1">
    <location>
        <begin position="43"/>
        <end position="169"/>
    </location>
</feature>
<dbReference type="EMBL" id="SJPR01000004">
    <property type="protein sequence ID" value="TWT95837.1"/>
    <property type="molecule type" value="Genomic_DNA"/>
</dbReference>
<keyword evidence="2" id="KW-0808">Transferase</keyword>
<sequence length="289" mass="31160">MHNFESGDTATLTRPAVNAADAGVADGSVRKSTATPSTATIRVALPAYNEAEALEPLLISLHATLRAAGLPHEIVVVDDGSSDDTAAIASRASFSMPVRLVQHEQNQGLAAALRTGLVDAVDHAAPGDIVITMDSDNTHPAGLIPRLLQMIAEGHDVVIASRFQPGARVIGVPFDRVLLSVAARWVFKIMQPIPGVRDYTCGFRAYRVEPLAAAIDYYGDRFVSEQGFSCMVDVLLKLRRLRVNGGPVVMGEAPMVLRYDQKGGVSKMRVWRTVRQTLSLVARRRLRGA</sequence>
<dbReference type="InterPro" id="IPR029044">
    <property type="entry name" value="Nucleotide-diphossugar_trans"/>
</dbReference>
<comment type="caution">
    <text evidence="2">The sequence shown here is derived from an EMBL/GenBank/DDBJ whole genome shotgun (WGS) entry which is preliminary data.</text>
</comment>
<evidence type="ECO:0000313" key="3">
    <source>
        <dbReference type="Proteomes" id="UP000317421"/>
    </source>
</evidence>
<dbReference type="PANTHER" id="PTHR48090">
    <property type="entry name" value="UNDECAPRENYL-PHOSPHATE 4-DEOXY-4-FORMAMIDO-L-ARABINOSE TRANSFERASE-RELATED"/>
    <property type="match status" value="1"/>
</dbReference>
<dbReference type="Pfam" id="PF00535">
    <property type="entry name" value="Glycos_transf_2"/>
    <property type="match status" value="1"/>
</dbReference>
<keyword evidence="3" id="KW-1185">Reference proteome</keyword>
<dbReference type="GO" id="GO:0047267">
    <property type="term" value="F:undecaprenyl-phosphate mannosyltransferase activity"/>
    <property type="evidence" value="ECO:0007669"/>
    <property type="project" value="UniProtKB-EC"/>
</dbReference>
<dbReference type="InterPro" id="IPR001173">
    <property type="entry name" value="Glyco_trans_2-like"/>
</dbReference>
<reference evidence="2 3" key="1">
    <citation type="submission" date="2019-02" db="EMBL/GenBank/DDBJ databases">
        <title>Deep-cultivation of Planctomycetes and their phenomic and genomic characterization uncovers novel biology.</title>
        <authorList>
            <person name="Wiegand S."/>
            <person name="Jogler M."/>
            <person name="Boedeker C."/>
            <person name="Pinto D."/>
            <person name="Vollmers J."/>
            <person name="Rivas-Marin E."/>
            <person name="Kohn T."/>
            <person name="Peeters S.H."/>
            <person name="Heuer A."/>
            <person name="Rast P."/>
            <person name="Oberbeckmann S."/>
            <person name="Bunk B."/>
            <person name="Jeske O."/>
            <person name="Meyerdierks A."/>
            <person name="Storesund J.E."/>
            <person name="Kallscheuer N."/>
            <person name="Luecker S."/>
            <person name="Lage O.M."/>
            <person name="Pohl T."/>
            <person name="Merkel B.J."/>
            <person name="Hornburger P."/>
            <person name="Mueller R.-W."/>
            <person name="Bruemmer F."/>
            <person name="Labrenz M."/>
            <person name="Spormann A.M."/>
            <person name="Op Den Camp H."/>
            <person name="Overmann J."/>
            <person name="Amann R."/>
            <person name="Jetten M.S.M."/>
            <person name="Mascher T."/>
            <person name="Medema M.H."/>
            <person name="Devos D.P."/>
            <person name="Kaster A.-K."/>
            <person name="Ovreas L."/>
            <person name="Rohde M."/>
            <person name="Galperin M.Y."/>
            <person name="Jogler C."/>
        </authorList>
    </citation>
    <scope>NUCLEOTIDE SEQUENCE [LARGE SCALE GENOMIC DNA]</scope>
    <source>
        <strain evidence="2 3">Pla108</strain>
    </source>
</reference>
<dbReference type="PANTHER" id="PTHR48090:SF7">
    <property type="entry name" value="RFBJ PROTEIN"/>
    <property type="match status" value="1"/>
</dbReference>
<dbReference type="RefSeq" id="WP_197526563.1">
    <property type="nucleotide sequence ID" value="NZ_SJPR01000004.1"/>
</dbReference>
<dbReference type="Proteomes" id="UP000317421">
    <property type="component" value="Unassembled WGS sequence"/>
</dbReference>
<organism evidence="2 3">
    <name type="scientific">Botrimarina colliarenosi</name>
    <dbReference type="NCBI Taxonomy" id="2528001"/>
    <lineage>
        <taxon>Bacteria</taxon>
        <taxon>Pseudomonadati</taxon>
        <taxon>Planctomycetota</taxon>
        <taxon>Planctomycetia</taxon>
        <taxon>Pirellulales</taxon>
        <taxon>Lacipirellulaceae</taxon>
        <taxon>Botrimarina</taxon>
    </lineage>
</organism>
<gene>
    <name evidence="2" type="ORF">Pla108_29140</name>
</gene>
<keyword evidence="2" id="KW-0328">Glycosyltransferase</keyword>
<dbReference type="Gene3D" id="3.90.550.10">
    <property type="entry name" value="Spore Coat Polysaccharide Biosynthesis Protein SpsA, Chain A"/>
    <property type="match status" value="1"/>
</dbReference>
<dbReference type="CDD" id="cd04179">
    <property type="entry name" value="DPM_DPG-synthase_like"/>
    <property type="match status" value="1"/>
</dbReference>